<dbReference type="SUPFAM" id="SSF55103">
    <property type="entry name" value="FAD-linked oxidases, C-terminal domain"/>
    <property type="match status" value="1"/>
</dbReference>
<protein>
    <submittedName>
        <fullName evidence="4">FAD-binding oxidoreductase</fullName>
        <ecNumber evidence="4">1.-.-.-</ecNumber>
    </submittedName>
</protein>
<gene>
    <name evidence="4" type="ORF">AWH56_023625</name>
</gene>
<dbReference type="Pfam" id="PF02913">
    <property type="entry name" value="FAD-oxidase_C"/>
    <property type="match status" value="1"/>
</dbReference>
<sequence>MNQVLDVCFARNVRDVRVAESEEERSKWWASRKTGFGALGAISPGYLVEDGVIPRSKLPDVLEKVKKSLRKLGINF</sequence>
<proteinExistence type="predicted"/>
<evidence type="ECO:0000313" key="4">
    <source>
        <dbReference type="EMBL" id="QOY38740.1"/>
    </source>
</evidence>
<dbReference type="KEGG" id="aia:AWH56_023625"/>
<dbReference type="PANTHER" id="PTHR42934:SF1">
    <property type="entry name" value="GLYCOLATE OXIDASE SUBUNIT GLCD"/>
    <property type="match status" value="1"/>
</dbReference>
<dbReference type="InterPro" id="IPR004113">
    <property type="entry name" value="FAD-bd_oxidored_4_C"/>
</dbReference>
<dbReference type="InterPro" id="IPR016164">
    <property type="entry name" value="FAD-linked_Oxase-like_C"/>
</dbReference>
<evidence type="ECO:0000256" key="2">
    <source>
        <dbReference type="ARBA" id="ARBA00022827"/>
    </source>
</evidence>
<reference evidence="4 5" key="2">
    <citation type="journal article" date="2019" name="Int. J. Syst. Evol. Microbiol.">
        <title>Anaerobacillus isosaccharinicus sp. nov., an alkaliphilic bacterium which degrades isosaccharinic acid.</title>
        <authorList>
            <person name="Bassil N.M."/>
            <person name="Lloyd J.R."/>
        </authorList>
    </citation>
    <scope>NUCLEOTIDE SEQUENCE [LARGE SCALE GENOMIC DNA]</scope>
    <source>
        <strain evidence="4 5">NB2006</strain>
    </source>
</reference>
<evidence type="ECO:0000256" key="1">
    <source>
        <dbReference type="ARBA" id="ARBA00022630"/>
    </source>
</evidence>
<keyword evidence="2" id="KW-0274">FAD</keyword>
<dbReference type="InterPro" id="IPR051914">
    <property type="entry name" value="FAD-linked_OxidoTrans_Type4"/>
</dbReference>
<feature type="domain" description="FAD-binding oxidoreductase/transferase type 4 C-terminal" evidence="3">
    <location>
        <begin position="3"/>
        <end position="74"/>
    </location>
</feature>
<dbReference type="PANTHER" id="PTHR42934">
    <property type="entry name" value="GLYCOLATE OXIDASE SUBUNIT GLCD"/>
    <property type="match status" value="1"/>
</dbReference>
<evidence type="ECO:0000259" key="3">
    <source>
        <dbReference type="Pfam" id="PF02913"/>
    </source>
</evidence>
<keyword evidence="5" id="KW-1185">Reference proteome</keyword>
<dbReference type="GO" id="GO:0050660">
    <property type="term" value="F:flavin adenine dinucleotide binding"/>
    <property type="evidence" value="ECO:0007669"/>
    <property type="project" value="InterPro"/>
</dbReference>
<dbReference type="RefSeq" id="WP_083388661.1">
    <property type="nucleotide sequence ID" value="NZ_CP063356.2"/>
</dbReference>
<dbReference type="EC" id="1.-.-.-" evidence="4"/>
<accession>A0A7S7LDU4</accession>
<dbReference type="GO" id="GO:0003824">
    <property type="term" value="F:catalytic activity"/>
    <property type="evidence" value="ECO:0007669"/>
    <property type="project" value="InterPro"/>
</dbReference>
<dbReference type="OrthoDB" id="9767256at2"/>
<dbReference type="AlphaFoldDB" id="A0A7S7LDU4"/>
<evidence type="ECO:0000313" key="5">
    <source>
        <dbReference type="Proteomes" id="UP000180175"/>
    </source>
</evidence>
<keyword evidence="1" id="KW-0285">Flavoprotein</keyword>
<organism evidence="4 5">
    <name type="scientific">Anaerobacillus isosaccharinicus</name>
    <dbReference type="NCBI Taxonomy" id="1532552"/>
    <lineage>
        <taxon>Bacteria</taxon>
        <taxon>Bacillati</taxon>
        <taxon>Bacillota</taxon>
        <taxon>Bacilli</taxon>
        <taxon>Bacillales</taxon>
        <taxon>Bacillaceae</taxon>
        <taxon>Anaerobacillus</taxon>
    </lineage>
</organism>
<keyword evidence="4" id="KW-0560">Oxidoreductase</keyword>
<dbReference type="Proteomes" id="UP000180175">
    <property type="component" value="Chromosome"/>
</dbReference>
<dbReference type="EMBL" id="CP063356">
    <property type="protein sequence ID" value="QOY38740.1"/>
    <property type="molecule type" value="Genomic_DNA"/>
</dbReference>
<name>A0A7S7LDU4_9BACI</name>
<reference evidence="4 5" key="1">
    <citation type="journal article" date="2017" name="Genome Announc.">
        <title>Draft Genome Sequences of Four Alkaliphilic Bacteria Belonging to the Anaerobacillus Genus.</title>
        <authorList>
            <person name="Bassil N.M."/>
            <person name="Lloyd J.R."/>
        </authorList>
    </citation>
    <scope>NUCLEOTIDE SEQUENCE [LARGE SCALE GENOMIC DNA]</scope>
    <source>
        <strain evidence="4 5">NB2006</strain>
    </source>
</reference>